<dbReference type="InterPro" id="IPR032465">
    <property type="entry name" value="ACMSD"/>
</dbReference>
<dbReference type="SUPFAM" id="SSF51556">
    <property type="entry name" value="Metallo-dependent hydrolases"/>
    <property type="match status" value="1"/>
</dbReference>
<dbReference type="PANTHER" id="PTHR21240:SF28">
    <property type="entry name" value="ISO-OROTATE DECARBOXYLASE (EUROFUNG)"/>
    <property type="match status" value="1"/>
</dbReference>
<evidence type="ECO:0000313" key="3">
    <source>
        <dbReference type="EMBL" id="PWE29798.1"/>
    </source>
</evidence>
<protein>
    <submittedName>
        <fullName evidence="3">Hydrolase</fullName>
    </submittedName>
</protein>
<reference evidence="3 4" key="1">
    <citation type="submission" date="2018-05" db="EMBL/GenBank/DDBJ databases">
        <title>Pararhodobacter marina sp. nov., isolated from deep-sea water of the Indian Ocean.</title>
        <authorList>
            <person name="Lai Q.Sr."/>
            <person name="Liu X."/>
            <person name="Shao Z."/>
        </authorList>
    </citation>
    <scope>NUCLEOTIDE SEQUENCE [LARGE SCALE GENOMIC DNA]</scope>
    <source>
        <strain evidence="3 4">CIC4N-9</strain>
    </source>
</reference>
<keyword evidence="1" id="KW-0456">Lyase</keyword>
<dbReference type="GO" id="GO:0019748">
    <property type="term" value="P:secondary metabolic process"/>
    <property type="evidence" value="ECO:0007669"/>
    <property type="project" value="TreeGrafter"/>
</dbReference>
<dbReference type="AlphaFoldDB" id="A0A2U2CD25"/>
<evidence type="ECO:0000313" key="4">
    <source>
        <dbReference type="Proteomes" id="UP000244940"/>
    </source>
</evidence>
<accession>A0A2U2CD25</accession>
<dbReference type="PANTHER" id="PTHR21240">
    <property type="entry name" value="2-AMINO-3-CARBOXYLMUCONATE-6-SEMIALDEHYDE DECARBOXYLASE"/>
    <property type="match status" value="1"/>
</dbReference>
<keyword evidence="4" id="KW-1185">Reference proteome</keyword>
<comment type="caution">
    <text evidence="3">The sequence shown here is derived from an EMBL/GenBank/DDBJ whole genome shotgun (WGS) entry which is preliminary data.</text>
</comment>
<feature type="domain" description="Amidohydrolase-related" evidence="2">
    <location>
        <begin position="23"/>
        <end position="368"/>
    </location>
</feature>
<dbReference type="InterPro" id="IPR032466">
    <property type="entry name" value="Metal_Hydrolase"/>
</dbReference>
<dbReference type="InterPro" id="IPR006680">
    <property type="entry name" value="Amidohydro-rel"/>
</dbReference>
<sequence>MADTLTRDLTGATPVARTGQPVVDCDIHPTYRSPEDLASYLPERWRRHVLDFGIHTASPLVGALPYPRLATGMRQDSFPPVGGPPASDLPFLQEQLLDPLNITHGILQPLSAAHTALHPGLAEALATGTNDWQLDRWIEPDARLKGSLAIAHEDAGASLREIRAREGDRRFVQISLSPRTLEPAGSQRYWPIYEAAEALGLPVSMHSAAFGTRANTGTGWTSFYIEEHFAFSHGAQAALASMIFSGVFDRFPKLKLILVEGGFGWLPPTVWRMEREFDRYRAEVPDLKRRPAEYVRDHVWLTTQPVEEPAKSSQLSDLIEWIGIDRLLFSTDYPHWDFDHPDYAFRVPLAPEDRAKLMHDNAVEVFNLA</sequence>
<dbReference type="Gene3D" id="3.20.20.140">
    <property type="entry name" value="Metal-dependent hydrolases"/>
    <property type="match status" value="1"/>
</dbReference>
<name>A0A2U2CD25_9RHOB</name>
<keyword evidence="3" id="KW-0378">Hydrolase</keyword>
<evidence type="ECO:0000256" key="1">
    <source>
        <dbReference type="ARBA" id="ARBA00023239"/>
    </source>
</evidence>
<organism evidence="3 4">
    <name type="scientific">Pararhodobacter marinus</name>
    <dbReference type="NCBI Taxonomy" id="2184063"/>
    <lineage>
        <taxon>Bacteria</taxon>
        <taxon>Pseudomonadati</taxon>
        <taxon>Pseudomonadota</taxon>
        <taxon>Alphaproteobacteria</taxon>
        <taxon>Rhodobacterales</taxon>
        <taxon>Paracoccaceae</taxon>
        <taxon>Pararhodobacter</taxon>
    </lineage>
</organism>
<dbReference type="RefSeq" id="WP_109532910.1">
    <property type="nucleotide sequence ID" value="NZ_CAXPUO010000023.1"/>
</dbReference>
<dbReference type="EMBL" id="QEYD01000004">
    <property type="protein sequence ID" value="PWE29798.1"/>
    <property type="molecule type" value="Genomic_DNA"/>
</dbReference>
<gene>
    <name evidence="3" type="ORF">C4N9_08660</name>
</gene>
<dbReference type="GO" id="GO:0016831">
    <property type="term" value="F:carboxy-lyase activity"/>
    <property type="evidence" value="ECO:0007669"/>
    <property type="project" value="InterPro"/>
</dbReference>
<dbReference type="GO" id="GO:0016787">
    <property type="term" value="F:hydrolase activity"/>
    <property type="evidence" value="ECO:0007669"/>
    <property type="project" value="UniProtKB-KW"/>
</dbReference>
<dbReference type="GeneID" id="94364961"/>
<evidence type="ECO:0000259" key="2">
    <source>
        <dbReference type="Pfam" id="PF04909"/>
    </source>
</evidence>
<dbReference type="GO" id="GO:0005737">
    <property type="term" value="C:cytoplasm"/>
    <property type="evidence" value="ECO:0007669"/>
    <property type="project" value="TreeGrafter"/>
</dbReference>
<dbReference type="Pfam" id="PF04909">
    <property type="entry name" value="Amidohydro_2"/>
    <property type="match status" value="1"/>
</dbReference>
<dbReference type="OrthoDB" id="149172at2"/>
<proteinExistence type="predicted"/>
<dbReference type="Proteomes" id="UP000244940">
    <property type="component" value="Unassembled WGS sequence"/>
</dbReference>